<dbReference type="InterPro" id="IPR036428">
    <property type="entry name" value="PCD_sf"/>
</dbReference>
<dbReference type="PANTHER" id="PTHR12599:SF8">
    <property type="entry name" value="PTERIN-4-ALPHA-CARBINOLAMINE DEHYDRATASE, CHLOROPLASTIC-RELATED"/>
    <property type="match status" value="1"/>
</dbReference>
<dbReference type="eggNOG" id="ENOG502QSK7">
    <property type="taxonomic scope" value="Eukaryota"/>
</dbReference>
<dbReference type="EC" id="4.2.1.96" evidence="3"/>
<organism evidence="6 7">
    <name type="scientific">Micromonas commoda (strain RCC299 / NOUM17 / CCMP2709)</name>
    <name type="common">Picoplanktonic green alga</name>
    <dbReference type="NCBI Taxonomy" id="296587"/>
    <lineage>
        <taxon>Eukaryota</taxon>
        <taxon>Viridiplantae</taxon>
        <taxon>Chlorophyta</taxon>
        <taxon>Mamiellophyceae</taxon>
        <taxon>Mamiellales</taxon>
        <taxon>Mamiellaceae</taxon>
        <taxon>Micromonas</taxon>
    </lineage>
</organism>
<comment type="catalytic activity">
    <reaction evidence="1">
        <text>(4aS,6R)-4a-hydroxy-L-erythro-5,6,7,8-tetrahydrobiopterin = (6R)-L-erythro-6,7-dihydrobiopterin + H2O</text>
        <dbReference type="Rhea" id="RHEA:11920"/>
        <dbReference type="ChEBI" id="CHEBI:15377"/>
        <dbReference type="ChEBI" id="CHEBI:15642"/>
        <dbReference type="ChEBI" id="CHEBI:43120"/>
        <dbReference type="EC" id="4.2.1.96"/>
    </reaction>
</comment>
<dbReference type="RefSeq" id="XP_002502662.1">
    <property type="nucleotide sequence ID" value="XM_002502616.1"/>
</dbReference>
<dbReference type="GeneID" id="8243578"/>
<dbReference type="AlphaFoldDB" id="C1E754"/>
<evidence type="ECO:0000256" key="2">
    <source>
        <dbReference type="ARBA" id="ARBA00006472"/>
    </source>
</evidence>
<name>C1E754_MICCC</name>
<dbReference type="Gene3D" id="3.30.1360.20">
    <property type="entry name" value="Transcriptional coactivator/pterin dehydratase"/>
    <property type="match status" value="1"/>
</dbReference>
<evidence type="ECO:0000256" key="3">
    <source>
        <dbReference type="ARBA" id="ARBA00013252"/>
    </source>
</evidence>
<feature type="compositionally biased region" description="Low complexity" evidence="5">
    <location>
        <begin position="21"/>
        <end position="36"/>
    </location>
</feature>
<gene>
    <name evidence="6" type="ORF">MICPUN_58890</name>
</gene>
<dbReference type="OMA" id="APKARNW"/>
<evidence type="ECO:0000313" key="6">
    <source>
        <dbReference type="EMBL" id="ACO63920.1"/>
    </source>
</evidence>
<dbReference type="KEGG" id="mis:MICPUN_58890"/>
<reference evidence="6 7" key="1">
    <citation type="journal article" date="2009" name="Science">
        <title>Green evolution and dynamic adaptations revealed by genomes of the marine picoeukaryotes Micromonas.</title>
        <authorList>
            <person name="Worden A.Z."/>
            <person name="Lee J.H."/>
            <person name="Mock T."/>
            <person name="Rouze P."/>
            <person name="Simmons M.P."/>
            <person name="Aerts A.L."/>
            <person name="Allen A.E."/>
            <person name="Cuvelier M.L."/>
            <person name="Derelle E."/>
            <person name="Everett M.V."/>
            <person name="Foulon E."/>
            <person name="Grimwood J."/>
            <person name="Gundlach H."/>
            <person name="Henrissat B."/>
            <person name="Napoli C."/>
            <person name="McDonald S.M."/>
            <person name="Parker M.S."/>
            <person name="Rombauts S."/>
            <person name="Salamov A."/>
            <person name="Von Dassow P."/>
            <person name="Badger J.H."/>
            <person name="Coutinho P.M."/>
            <person name="Demir E."/>
            <person name="Dubchak I."/>
            <person name="Gentemann C."/>
            <person name="Eikrem W."/>
            <person name="Gready J.E."/>
            <person name="John U."/>
            <person name="Lanier W."/>
            <person name="Lindquist E.A."/>
            <person name="Lucas S."/>
            <person name="Mayer K.F."/>
            <person name="Moreau H."/>
            <person name="Not F."/>
            <person name="Otillar R."/>
            <person name="Panaud O."/>
            <person name="Pangilinan J."/>
            <person name="Paulsen I."/>
            <person name="Piegu B."/>
            <person name="Poliakov A."/>
            <person name="Robbens S."/>
            <person name="Schmutz J."/>
            <person name="Toulza E."/>
            <person name="Wyss T."/>
            <person name="Zelensky A."/>
            <person name="Zhou K."/>
            <person name="Armbrust E.V."/>
            <person name="Bhattacharya D."/>
            <person name="Goodenough U.W."/>
            <person name="Van de Peer Y."/>
            <person name="Grigoriev I.V."/>
        </authorList>
    </citation>
    <scope>NUCLEOTIDE SEQUENCE [LARGE SCALE GENOMIC DNA]</scope>
    <source>
        <strain evidence="7">RCC299 / NOUM17</strain>
    </source>
</reference>
<dbReference type="OrthoDB" id="277398at2759"/>
<evidence type="ECO:0000256" key="5">
    <source>
        <dbReference type="SAM" id="MobiDB-lite"/>
    </source>
</evidence>
<accession>C1E754</accession>
<sequence length="292" mass="31084">MFALTVAASAGARVAPSTGESPYRASRALSSRSAPPGDYPRGAPDISRIKFPCASSAVPISANLRADIHLPSSPLRLAAPRAPAARKATGAVALPAKTARGASLVRRADNLINGNVSGSAESVAGLGGDIGARDATAAELESGFNAKSIGEADTEHILKVPEGIRDITELFKRSCVSLDGTEGQLEEAQKLVYQKQVADWKIRKVDGHEVLRREYRTANKEDAQEVINRLSTVAECENKKVDSYIEGPGVRIEIWSKAVNGLHVNDFILAAKIDKLDLSDKVVKKPPNVFLV</sequence>
<dbReference type="PANTHER" id="PTHR12599">
    <property type="entry name" value="PTERIN-4-ALPHA-CARBINOLAMINE DEHYDRATASE"/>
    <property type="match status" value="1"/>
</dbReference>
<dbReference type="Pfam" id="PF01329">
    <property type="entry name" value="Pterin_4a"/>
    <property type="match status" value="1"/>
</dbReference>
<protein>
    <recommendedName>
        <fullName evidence="3">4a-hydroxytetrahydrobiopterin dehydratase</fullName>
        <ecNumber evidence="3">4.2.1.96</ecNumber>
    </recommendedName>
</protein>
<dbReference type="GO" id="GO:0006729">
    <property type="term" value="P:tetrahydrobiopterin biosynthetic process"/>
    <property type="evidence" value="ECO:0007669"/>
    <property type="project" value="InterPro"/>
</dbReference>
<evidence type="ECO:0000256" key="1">
    <source>
        <dbReference type="ARBA" id="ARBA00001554"/>
    </source>
</evidence>
<dbReference type="FunCoup" id="C1E754">
    <property type="interactions" value="492"/>
</dbReference>
<comment type="similarity">
    <text evidence="2">Belongs to the pterin-4-alpha-carbinolamine dehydratase family.</text>
</comment>
<evidence type="ECO:0000313" key="7">
    <source>
        <dbReference type="Proteomes" id="UP000002009"/>
    </source>
</evidence>
<evidence type="ECO:0000256" key="4">
    <source>
        <dbReference type="ARBA" id="ARBA00023239"/>
    </source>
</evidence>
<dbReference type="Proteomes" id="UP000002009">
    <property type="component" value="Chromosome 5"/>
</dbReference>
<dbReference type="GO" id="GO:0008124">
    <property type="term" value="F:4-alpha-hydroxytetrahydrobiopterin dehydratase activity"/>
    <property type="evidence" value="ECO:0007669"/>
    <property type="project" value="UniProtKB-EC"/>
</dbReference>
<dbReference type="SUPFAM" id="SSF55248">
    <property type="entry name" value="PCD-like"/>
    <property type="match status" value="1"/>
</dbReference>
<feature type="region of interest" description="Disordered" evidence="5">
    <location>
        <begin position="15"/>
        <end position="42"/>
    </location>
</feature>
<proteinExistence type="inferred from homology"/>
<keyword evidence="7" id="KW-1185">Reference proteome</keyword>
<keyword evidence="4" id="KW-0456">Lyase</keyword>
<dbReference type="STRING" id="296587.C1E754"/>
<dbReference type="EMBL" id="CP001326">
    <property type="protein sequence ID" value="ACO63920.1"/>
    <property type="molecule type" value="Genomic_DNA"/>
</dbReference>
<dbReference type="InterPro" id="IPR001533">
    <property type="entry name" value="Pterin_deHydtase"/>
</dbReference>
<dbReference type="InParanoid" id="C1E754"/>